<dbReference type="EMBL" id="SPHZ02000008">
    <property type="protein sequence ID" value="KAF0901807.1"/>
    <property type="molecule type" value="Genomic_DNA"/>
</dbReference>
<dbReference type="Proteomes" id="UP000479710">
    <property type="component" value="Unassembled WGS sequence"/>
</dbReference>
<name>A0A6G1CP09_9ORYZ</name>
<sequence length="70" mass="7387">MSGGLSSATIVIDHSPATDNVAQAGRLRPPFLPTPIPIRAFGGVVRSSKSASSVHGLLWVRESLICLRHP</sequence>
<gene>
    <name evidence="1" type="ORF">E2562_006441</name>
</gene>
<accession>A0A6G1CP09</accession>
<proteinExistence type="predicted"/>
<organism evidence="1 2">
    <name type="scientific">Oryza meyeriana var. granulata</name>
    <dbReference type="NCBI Taxonomy" id="110450"/>
    <lineage>
        <taxon>Eukaryota</taxon>
        <taxon>Viridiplantae</taxon>
        <taxon>Streptophyta</taxon>
        <taxon>Embryophyta</taxon>
        <taxon>Tracheophyta</taxon>
        <taxon>Spermatophyta</taxon>
        <taxon>Magnoliopsida</taxon>
        <taxon>Liliopsida</taxon>
        <taxon>Poales</taxon>
        <taxon>Poaceae</taxon>
        <taxon>BOP clade</taxon>
        <taxon>Oryzoideae</taxon>
        <taxon>Oryzeae</taxon>
        <taxon>Oryzinae</taxon>
        <taxon>Oryza</taxon>
        <taxon>Oryza meyeriana</taxon>
    </lineage>
</organism>
<keyword evidence="2" id="KW-1185">Reference proteome</keyword>
<evidence type="ECO:0000313" key="2">
    <source>
        <dbReference type="Proteomes" id="UP000479710"/>
    </source>
</evidence>
<dbReference type="AlphaFoldDB" id="A0A6G1CP09"/>
<protein>
    <submittedName>
        <fullName evidence="1">Uncharacterized protein</fullName>
    </submittedName>
</protein>
<evidence type="ECO:0000313" key="1">
    <source>
        <dbReference type="EMBL" id="KAF0901807.1"/>
    </source>
</evidence>
<comment type="caution">
    <text evidence="1">The sequence shown here is derived from an EMBL/GenBank/DDBJ whole genome shotgun (WGS) entry which is preliminary data.</text>
</comment>
<reference evidence="1 2" key="1">
    <citation type="submission" date="2019-11" db="EMBL/GenBank/DDBJ databases">
        <title>Whole genome sequence of Oryza granulata.</title>
        <authorList>
            <person name="Li W."/>
        </authorList>
    </citation>
    <scope>NUCLEOTIDE SEQUENCE [LARGE SCALE GENOMIC DNA]</scope>
    <source>
        <strain evidence="2">cv. Menghai</strain>
        <tissue evidence="1">Leaf</tissue>
    </source>
</reference>